<protein>
    <submittedName>
        <fullName evidence="1">Uncharacterized protein</fullName>
    </submittedName>
</protein>
<sequence>MNLMIRFLLRNISHRLQQVLLRSSWIVPNRLFLFEADFYYQRKILNSVAEPEDLYSKADKDLLIDIIKNTIKRIKIDILNESLAIIKTYNFGSAGEIIKEEHLWIKKEGIWNIYELDGEEQSFSGQKITIEELKNKKGKFILLHGGCCDTESLAILPFSKNMNSEPLYSGTLYGSSYKFIRKNGKLEIFEKDMEDNLTEITLEPVELRITAT</sequence>
<keyword evidence="2" id="KW-1185">Reference proteome</keyword>
<dbReference type="Proteomes" id="UP000297352">
    <property type="component" value="Unassembled WGS sequence"/>
</dbReference>
<evidence type="ECO:0000313" key="1">
    <source>
        <dbReference type="EMBL" id="TGL74487.1"/>
    </source>
</evidence>
<name>A0ABY2MSL9_9LEPT</name>
<proteinExistence type="predicted"/>
<reference evidence="2" key="1">
    <citation type="journal article" date="2019" name="PLoS Negl. Trop. Dis.">
        <title>Revisiting the worldwide diversity of Leptospira species in the environment.</title>
        <authorList>
            <person name="Vincent A.T."/>
            <person name="Schiettekatte O."/>
            <person name="Bourhy P."/>
            <person name="Veyrier F.J."/>
            <person name="Picardeau M."/>
        </authorList>
    </citation>
    <scope>NUCLEOTIDE SEQUENCE [LARGE SCALE GENOMIC DNA]</scope>
    <source>
        <strain evidence="2">201702449</strain>
    </source>
</reference>
<accession>A0ABY2MSL9</accession>
<dbReference type="EMBL" id="RQGI01000008">
    <property type="protein sequence ID" value="TGL74487.1"/>
    <property type="molecule type" value="Genomic_DNA"/>
</dbReference>
<organism evidence="1 2">
    <name type="scientific">Leptospira levettii</name>
    <dbReference type="NCBI Taxonomy" id="2023178"/>
    <lineage>
        <taxon>Bacteria</taxon>
        <taxon>Pseudomonadati</taxon>
        <taxon>Spirochaetota</taxon>
        <taxon>Spirochaetia</taxon>
        <taxon>Leptospirales</taxon>
        <taxon>Leptospiraceae</taxon>
        <taxon>Leptospira</taxon>
    </lineage>
</organism>
<gene>
    <name evidence="1" type="ORF">EHQ60_02395</name>
</gene>
<comment type="caution">
    <text evidence="1">The sequence shown here is derived from an EMBL/GenBank/DDBJ whole genome shotgun (WGS) entry which is preliminary data.</text>
</comment>
<evidence type="ECO:0000313" key="2">
    <source>
        <dbReference type="Proteomes" id="UP000297352"/>
    </source>
</evidence>